<sequence length="41" mass="4120">MIAPLLPVRDPAVSSGVHSPAGTADSEAISDDGDAGMRRAQ</sequence>
<organism evidence="2 3">
    <name type="scientific">Dactylosporangium fulvum</name>
    <dbReference type="NCBI Taxonomy" id="53359"/>
    <lineage>
        <taxon>Bacteria</taxon>
        <taxon>Bacillati</taxon>
        <taxon>Actinomycetota</taxon>
        <taxon>Actinomycetes</taxon>
        <taxon>Micromonosporales</taxon>
        <taxon>Micromonosporaceae</taxon>
        <taxon>Dactylosporangium</taxon>
    </lineage>
</organism>
<name>A0ABY5W983_9ACTN</name>
<reference evidence="2" key="1">
    <citation type="submission" date="2021-04" db="EMBL/GenBank/DDBJ databases">
        <authorList>
            <person name="Hartkoorn R.C."/>
            <person name="Beaudoing E."/>
            <person name="Hot D."/>
        </authorList>
    </citation>
    <scope>NUCLEOTIDE SEQUENCE</scope>
    <source>
        <strain evidence="2">NRRL B-16292</strain>
    </source>
</reference>
<evidence type="ECO:0000313" key="2">
    <source>
        <dbReference type="EMBL" id="UWP86432.1"/>
    </source>
</evidence>
<accession>A0ABY5W983</accession>
<dbReference type="RefSeq" id="WP_259865594.1">
    <property type="nucleotide sequence ID" value="NZ_BAAAST010000027.1"/>
</dbReference>
<gene>
    <name evidence="2" type="ORF">Dfulv_20185</name>
</gene>
<protein>
    <submittedName>
        <fullName evidence="2">Uncharacterized protein</fullName>
    </submittedName>
</protein>
<reference evidence="2" key="2">
    <citation type="submission" date="2022-09" db="EMBL/GenBank/DDBJ databases">
        <title>Biosynthetic gene clusters of Dactylosporangioum fulvum.</title>
        <authorList>
            <person name="Caradec T."/>
        </authorList>
    </citation>
    <scope>NUCLEOTIDE SEQUENCE</scope>
    <source>
        <strain evidence="2">NRRL B-16292</strain>
    </source>
</reference>
<proteinExistence type="predicted"/>
<dbReference type="EMBL" id="CP073720">
    <property type="protein sequence ID" value="UWP86432.1"/>
    <property type="molecule type" value="Genomic_DNA"/>
</dbReference>
<evidence type="ECO:0000256" key="1">
    <source>
        <dbReference type="SAM" id="MobiDB-lite"/>
    </source>
</evidence>
<dbReference type="Proteomes" id="UP001059617">
    <property type="component" value="Chromosome"/>
</dbReference>
<feature type="region of interest" description="Disordered" evidence="1">
    <location>
        <begin position="1"/>
        <end position="41"/>
    </location>
</feature>
<keyword evidence="3" id="KW-1185">Reference proteome</keyword>
<evidence type="ECO:0000313" key="3">
    <source>
        <dbReference type="Proteomes" id="UP001059617"/>
    </source>
</evidence>